<keyword evidence="1" id="KW-0862">Zinc</keyword>
<dbReference type="EMBL" id="ML179279">
    <property type="protein sequence ID" value="THU92462.1"/>
    <property type="molecule type" value="Genomic_DNA"/>
</dbReference>
<keyword evidence="1" id="KW-0863">Zinc-finger</keyword>
<keyword evidence="4" id="KW-1185">Reference proteome</keyword>
<reference evidence="3 4" key="1">
    <citation type="journal article" date="2019" name="Nat. Ecol. Evol.">
        <title>Megaphylogeny resolves global patterns of mushroom evolution.</title>
        <authorList>
            <person name="Varga T."/>
            <person name="Krizsan K."/>
            <person name="Foldi C."/>
            <person name="Dima B."/>
            <person name="Sanchez-Garcia M."/>
            <person name="Sanchez-Ramirez S."/>
            <person name="Szollosi G.J."/>
            <person name="Szarkandi J.G."/>
            <person name="Papp V."/>
            <person name="Albert L."/>
            <person name="Andreopoulos W."/>
            <person name="Angelini C."/>
            <person name="Antonin V."/>
            <person name="Barry K.W."/>
            <person name="Bougher N.L."/>
            <person name="Buchanan P."/>
            <person name="Buyck B."/>
            <person name="Bense V."/>
            <person name="Catcheside P."/>
            <person name="Chovatia M."/>
            <person name="Cooper J."/>
            <person name="Damon W."/>
            <person name="Desjardin D."/>
            <person name="Finy P."/>
            <person name="Geml J."/>
            <person name="Haridas S."/>
            <person name="Hughes K."/>
            <person name="Justo A."/>
            <person name="Karasinski D."/>
            <person name="Kautmanova I."/>
            <person name="Kiss B."/>
            <person name="Kocsube S."/>
            <person name="Kotiranta H."/>
            <person name="LaButti K.M."/>
            <person name="Lechner B.E."/>
            <person name="Liimatainen K."/>
            <person name="Lipzen A."/>
            <person name="Lukacs Z."/>
            <person name="Mihaltcheva S."/>
            <person name="Morgado L.N."/>
            <person name="Niskanen T."/>
            <person name="Noordeloos M.E."/>
            <person name="Ohm R.A."/>
            <person name="Ortiz-Santana B."/>
            <person name="Ovrebo C."/>
            <person name="Racz N."/>
            <person name="Riley R."/>
            <person name="Savchenko A."/>
            <person name="Shiryaev A."/>
            <person name="Soop K."/>
            <person name="Spirin V."/>
            <person name="Szebenyi C."/>
            <person name="Tomsovsky M."/>
            <person name="Tulloss R.E."/>
            <person name="Uehling J."/>
            <person name="Grigoriev I.V."/>
            <person name="Vagvolgyi C."/>
            <person name="Papp T."/>
            <person name="Martin F.M."/>
            <person name="Miettinen O."/>
            <person name="Hibbett D.S."/>
            <person name="Nagy L.G."/>
        </authorList>
    </citation>
    <scope>NUCLEOTIDE SEQUENCE [LARGE SCALE GENOMIC DNA]</scope>
    <source>
        <strain evidence="3 4">CBS 962.96</strain>
    </source>
</reference>
<dbReference type="OrthoDB" id="3437960at2759"/>
<dbReference type="PROSITE" id="PS50157">
    <property type="entry name" value="ZINC_FINGER_C2H2_2"/>
    <property type="match status" value="1"/>
</dbReference>
<dbReference type="PROSITE" id="PS00028">
    <property type="entry name" value="ZINC_FINGER_C2H2_1"/>
    <property type="match status" value="1"/>
</dbReference>
<proteinExistence type="predicted"/>
<organism evidence="3 4">
    <name type="scientific">Dendrothele bispora (strain CBS 962.96)</name>
    <dbReference type="NCBI Taxonomy" id="1314807"/>
    <lineage>
        <taxon>Eukaryota</taxon>
        <taxon>Fungi</taxon>
        <taxon>Dikarya</taxon>
        <taxon>Basidiomycota</taxon>
        <taxon>Agaricomycotina</taxon>
        <taxon>Agaricomycetes</taxon>
        <taxon>Agaricomycetidae</taxon>
        <taxon>Agaricales</taxon>
        <taxon>Agaricales incertae sedis</taxon>
        <taxon>Dendrothele</taxon>
    </lineage>
</organism>
<sequence length="306" mass="33938">MSIPGVNHNNYQQALIYTLSLNGLGTRDVVDSQEPTPSIQNGFPAGPLFLSHSGQIDFTPEVGSNVHMSNDSNADFSTYSELSSWNGTNAACATMVQAWTHWPLISTSHPIGLQTAPANAPSPSTLLPLDPQVLQLFSESLSFEGGNERGSGGNINQILQDTIQDHLINEDKHTIQRLGVNLAINAQVPLGPEQVNVSPSSFVCSICRKKFTVGHNLKFHIWAHFAVKPFHCQECPYRATVPWTLKRHVLTVHKRKQEEWPQPDFSDYPEWLNSKPSALNDVAAGMWERQMRFGNGREGRMVENMA</sequence>
<dbReference type="SUPFAM" id="SSF57667">
    <property type="entry name" value="beta-beta-alpha zinc fingers"/>
    <property type="match status" value="1"/>
</dbReference>
<dbReference type="Gene3D" id="3.30.160.60">
    <property type="entry name" value="Classic Zinc Finger"/>
    <property type="match status" value="1"/>
</dbReference>
<dbReference type="Proteomes" id="UP000297245">
    <property type="component" value="Unassembled WGS sequence"/>
</dbReference>
<keyword evidence="1" id="KW-0479">Metal-binding</keyword>
<dbReference type="InterPro" id="IPR013087">
    <property type="entry name" value="Znf_C2H2_type"/>
</dbReference>
<gene>
    <name evidence="3" type="ORF">K435DRAFT_800495</name>
</gene>
<evidence type="ECO:0000313" key="4">
    <source>
        <dbReference type="Proteomes" id="UP000297245"/>
    </source>
</evidence>
<dbReference type="SMART" id="SM00355">
    <property type="entry name" value="ZnF_C2H2"/>
    <property type="match status" value="2"/>
</dbReference>
<evidence type="ECO:0000256" key="1">
    <source>
        <dbReference type="PROSITE-ProRule" id="PRU00042"/>
    </source>
</evidence>
<dbReference type="GO" id="GO:0008270">
    <property type="term" value="F:zinc ion binding"/>
    <property type="evidence" value="ECO:0007669"/>
    <property type="project" value="UniProtKB-KW"/>
</dbReference>
<protein>
    <recommendedName>
        <fullName evidence="2">C2H2-type domain-containing protein</fullName>
    </recommendedName>
</protein>
<dbReference type="InterPro" id="IPR036236">
    <property type="entry name" value="Znf_C2H2_sf"/>
</dbReference>
<name>A0A4S8LSI1_DENBC</name>
<accession>A0A4S8LSI1</accession>
<feature type="domain" description="C2H2-type" evidence="2">
    <location>
        <begin position="202"/>
        <end position="229"/>
    </location>
</feature>
<evidence type="ECO:0000259" key="2">
    <source>
        <dbReference type="PROSITE" id="PS50157"/>
    </source>
</evidence>
<evidence type="ECO:0000313" key="3">
    <source>
        <dbReference type="EMBL" id="THU92462.1"/>
    </source>
</evidence>
<dbReference type="AlphaFoldDB" id="A0A4S8LSI1"/>